<dbReference type="GO" id="GO:0009097">
    <property type="term" value="P:isoleucine biosynthetic process"/>
    <property type="evidence" value="ECO:0007669"/>
    <property type="project" value="TreeGrafter"/>
</dbReference>
<evidence type="ECO:0000256" key="1">
    <source>
        <dbReference type="ARBA" id="ARBA00001933"/>
    </source>
</evidence>
<dbReference type="GO" id="GO:0004794">
    <property type="term" value="F:threonine deaminase activity"/>
    <property type="evidence" value="ECO:0007669"/>
    <property type="project" value="TreeGrafter"/>
</dbReference>
<dbReference type="InterPro" id="IPR036052">
    <property type="entry name" value="TrpB-like_PALP_sf"/>
</dbReference>
<dbReference type="PANTHER" id="PTHR48078:SF14">
    <property type="entry name" value="L-SERINE AMMONIA-LYASE"/>
    <property type="match status" value="1"/>
</dbReference>
<dbReference type="EnsemblMetazoa" id="CLYHEMT011880.2">
    <property type="protein sequence ID" value="CLYHEMP011880.2"/>
    <property type="gene ID" value="CLYHEMG011880"/>
</dbReference>
<dbReference type="Pfam" id="PF00291">
    <property type="entry name" value="PALP"/>
    <property type="match status" value="1"/>
</dbReference>
<dbReference type="EC" id="4.3.1.17" evidence="2"/>
<accession>A0A7M5UM13</accession>
<dbReference type="PROSITE" id="PS00165">
    <property type="entry name" value="DEHYDRATASE_SER_THR"/>
    <property type="match status" value="1"/>
</dbReference>
<keyword evidence="4" id="KW-0456">Lyase</keyword>
<dbReference type="Gene3D" id="3.40.50.1100">
    <property type="match status" value="2"/>
</dbReference>
<evidence type="ECO:0000256" key="4">
    <source>
        <dbReference type="ARBA" id="ARBA00023239"/>
    </source>
</evidence>
<dbReference type="GO" id="GO:0006567">
    <property type="term" value="P:L-threonine catabolic process"/>
    <property type="evidence" value="ECO:0007669"/>
    <property type="project" value="TreeGrafter"/>
</dbReference>
<dbReference type="InterPro" id="IPR001926">
    <property type="entry name" value="TrpB-like_PALP"/>
</dbReference>
<comment type="cofactor">
    <cofactor evidence="1">
        <name>pyridoxal 5'-phosphate</name>
        <dbReference type="ChEBI" id="CHEBI:597326"/>
    </cofactor>
</comment>
<dbReference type="OrthoDB" id="48943at2759"/>
<proteinExistence type="predicted"/>
<dbReference type="InterPro" id="IPR050147">
    <property type="entry name" value="Ser/Thr_Dehydratase"/>
</dbReference>
<dbReference type="GO" id="GO:0030170">
    <property type="term" value="F:pyridoxal phosphate binding"/>
    <property type="evidence" value="ECO:0007669"/>
    <property type="project" value="InterPro"/>
</dbReference>
<reference evidence="10" key="1">
    <citation type="submission" date="2021-01" db="UniProtKB">
        <authorList>
            <consortium name="EnsemblMetazoa"/>
        </authorList>
    </citation>
    <scope>IDENTIFICATION</scope>
</reference>
<evidence type="ECO:0000313" key="10">
    <source>
        <dbReference type="EnsemblMetazoa" id="CLYHEMP011880.2"/>
    </source>
</evidence>
<organism evidence="10 11">
    <name type="scientific">Clytia hemisphaerica</name>
    <dbReference type="NCBI Taxonomy" id="252671"/>
    <lineage>
        <taxon>Eukaryota</taxon>
        <taxon>Metazoa</taxon>
        <taxon>Cnidaria</taxon>
        <taxon>Hydrozoa</taxon>
        <taxon>Hydroidolina</taxon>
        <taxon>Leptothecata</taxon>
        <taxon>Obeliida</taxon>
        <taxon>Clytiidae</taxon>
        <taxon>Clytia</taxon>
    </lineage>
</organism>
<dbReference type="GO" id="GO:0006565">
    <property type="term" value="P:L-serine catabolic process"/>
    <property type="evidence" value="ECO:0007669"/>
    <property type="project" value="TreeGrafter"/>
</dbReference>
<evidence type="ECO:0000256" key="8">
    <source>
        <dbReference type="SAM" id="MobiDB-lite"/>
    </source>
</evidence>
<evidence type="ECO:0000256" key="6">
    <source>
        <dbReference type="ARBA" id="ARBA00042605"/>
    </source>
</evidence>
<comment type="catalytic activity">
    <reaction evidence="7">
        <text>L-serine = pyruvate + NH4(+)</text>
        <dbReference type="Rhea" id="RHEA:19169"/>
        <dbReference type="ChEBI" id="CHEBI:15361"/>
        <dbReference type="ChEBI" id="CHEBI:28938"/>
        <dbReference type="ChEBI" id="CHEBI:33384"/>
        <dbReference type="EC" id="4.3.1.17"/>
    </reaction>
</comment>
<keyword evidence="11" id="KW-1185">Reference proteome</keyword>
<feature type="domain" description="Tryptophan synthase beta chain-like PALP" evidence="9">
    <location>
        <begin position="89"/>
        <end position="367"/>
    </location>
</feature>
<dbReference type="SUPFAM" id="SSF53686">
    <property type="entry name" value="Tryptophan synthase beta subunit-like PLP-dependent enzymes"/>
    <property type="match status" value="1"/>
</dbReference>
<dbReference type="GO" id="GO:0003941">
    <property type="term" value="F:L-serine ammonia-lyase activity"/>
    <property type="evidence" value="ECO:0007669"/>
    <property type="project" value="UniProtKB-EC"/>
</dbReference>
<evidence type="ECO:0000313" key="11">
    <source>
        <dbReference type="Proteomes" id="UP000594262"/>
    </source>
</evidence>
<evidence type="ECO:0000256" key="5">
    <source>
        <dbReference type="ARBA" id="ARBA00041766"/>
    </source>
</evidence>
<evidence type="ECO:0000259" key="9">
    <source>
        <dbReference type="Pfam" id="PF00291"/>
    </source>
</evidence>
<evidence type="ECO:0000256" key="2">
    <source>
        <dbReference type="ARBA" id="ARBA00012093"/>
    </source>
</evidence>
<dbReference type="Proteomes" id="UP000594262">
    <property type="component" value="Unplaced"/>
</dbReference>
<dbReference type="AlphaFoldDB" id="A0A7M5UM13"/>
<keyword evidence="3" id="KW-0663">Pyridoxal phosphate</keyword>
<protein>
    <recommendedName>
        <fullName evidence="2">L-serine ammonia-lyase</fullName>
        <ecNumber evidence="2">4.3.1.17</ecNumber>
    </recommendedName>
    <alternativeName>
        <fullName evidence="5">L-serine deaminase</fullName>
    </alternativeName>
    <alternativeName>
        <fullName evidence="6">L-threonine dehydratase</fullName>
    </alternativeName>
</protein>
<evidence type="ECO:0000256" key="7">
    <source>
        <dbReference type="ARBA" id="ARBA00049406"/>
    </source>
</evidence>
<evidence type="ECO:0000256" key="3">
    <source>
        <dbReference type="ARBA" id="ARBA00022898"/>
    </source>
</evidence>
<dbReference type="InterPro" id="IPR000634">
    <property type="entry name" value="Ser/Thr_deHydtase_PyrdxlP-BS"/>
</dbReference>
<feature type="compositionally biased region" description="Basic and acidic residues" evidence="8">
    <location>
        <begin position="1"/>
        <end position="33"/>
    </location>
</feature>
<sequence>MTTPEKDVENQDEDGKKQQKAEKANPGDQEKMKRNYKTYIGMSFRHGMSVDDITLSHIEKAHQNMKDLSSTLFIETPLVHGMENRLRGEIPNVDSLSLKLECLQSTGSFKIRGVVNQFLNLRDKDRQKKRTLVTMSAGNYGKAFAFVSNQEHMPGVVYMPNEAPKDRQTTIESYGCTVNRSPVQQLVENVNNEIERTDGMYFHSYDDPFLILGNASAGMELMAQTSRQQQPDIVLVCCGGGGLCAGVAAALKLSDGWQNTRIYGVEAENVPKMYEALKADGPVLFNRKPTIATGLAPPTAGEMTYKMIKKYTEGILLVSEDELKRAMKTLFSLGLVVEPSGAAAFAALQSNKVPEAEGKKVTVIVTGGNVTLKDLTQHIGL</sequence>
<dbReference type="PANTHER" id="PTHR48078">
    <property type="entry name" value="THREONINE DEHYDRATASE, MITOCHONDRIAL-RELATED"/>
    <property type="match status" value="1"/>
</dbReference>
<name>A0A7M5UM13_9CNID</name>
<feature type="region of interest" description="Disordered" evidence="8">
    <location>
        <begin position="1"/>
        <end position="34"/>
    </location>
</feature>